<reference evidence="9 10" key="1">
    <citation type="submission" date="2016-10" db="EMBL/GenBank/DDBJ databases">
        <authorList>
            <person name="de Groot N.N."/>
        </authorList>
    </citation>
    <scope>NUCLEOTIDE SEQUENCE [LARGE SCALE GENOMIC DNA]</scope>
    <source>
        <strain evidence="9 10">CGMCC 1.3442</strain>
    </source>
</reference>
<feature type="transmembrane region" description="Helical" evidence="7">
    <location>
        <begin position="267"/>
        <end position="286"/>
    </location>
</feature>
<dbReference type="PANTHER" id="PTHR23517:SF3">
    <property type="entry name" value="INTEGRAL MEMBRANE TRANSPORT PROTEIN"/>
    <property type="match status" value="1"/>
</dbReference>
<dbReference type="InterPro" id="IPR036259">
    <property type="entry name" value="MFS_trans_sf"/>
</dbReference>
<dbReference type="GO" id="GO:0005886">
    <property type="term" value="C:plasma membrane"/>
    <property type="evidence" value="ECO:0007669"/>
    <property type="project" value="UniProtKB-SubCell"/>
</dbReference>
<keyword evidence="4 7" id="KW-0812">Transmembrane</keyword>
<dbReference type="AlphaFoldDB" id="A0A1G9Z5L3"/>
<dbReference type="InterPro" id="IPR050171">
    <property type="entry name" value="MFS_Transporters"/>
</dbReference>
<keyword evidence="5 7" id="KW-1133">Transmembrane helix</keyword>
<evidence type="ECO:0000256" key="3">
    <source>
        <dbReference type="ARBA" id="ARBA00022475"/>
    </source>
</evidence>
<name>A0A1G9Z5L3_9BACI</name>
<dbReference type="RefSeq" id="WP_093856031.1">
    <property type="nucleotide sequence ID" value="NZ_BJVZ01000011.1"/>
</dbReference>
<accession>A0A1G9Z5L3</accession>
<dbReference type="InterPro" id="IPR020846">
    <property type="entry name" value="MFS_dom"/>
</dbReference>
<sequence length="414" mass="46697">MQWFSWDINLKIRLIGETLFNMLFWMYFPFITIYFSEAIGSAEAGIMMTAPSIISIFGGMISGYISDQYGRRTIMLIGSFMQAVFFALFALSVSHWVDYFAFLGISLGKSFYGPASTAMVADLVPDEKRRGVFATFASANNIGAVFGPIVGAVLFFHYRSELLWTCTFVTLLYSITILLIVRETMPEREREKEIDHSIVKVLKEQWISYFEILRDKVFFLYIFGGILITISIMQLDLYLAVYVHNFVTTQPLLAIGEWSIKLTSEQVFGWMIGLNGLLFVLCIIPITKIFEKWNDRNTLILAACLSGLGMFLVGLTTSAWLLFGMTIILTLGEIIHAPVVQNFVSKYAPKNARGQYFGASDLQFSIGRFIAPITVILSASLSPLWVFGFILLCALASAFIYGLMFKRLSQKTMV</sequence>
<feature type="transmembrane region" description="Helical" evidence="7">
    <location>
        <begin position="132"/>
        <end position="156"/>
    </location>
</feature>
<dbReference type="SUPFAM" id="SSF103473">
    <property type="entry name" value="MFS general substrate transporter"/>
    <property type="match status" value="1"/>
</dbReference>
<proteinExistence type="predicted"/>
<keyword evidence="6 7" id="KW-0472">Membrane</keyword>
<dbReference type="GO" id="GO:0022857">
    <property type="term" value="F:transmembrane transporter activity"/>
    <property type="evidence" value="ECO:0007669"/>
    <property type="project" value="InterPro"/>
</dbReference>
<dbReference type="STRING" id="237069.SAMN05216498_1542"/>
<dbReference type="Pfam" id="PF07690">
    <property type="entry name" value="MFS_1"/>
    <property type="match status" value="1"/>
</dbReference>
<feature type="transmembrane region" description="Helical" evidence="7">
    <location>
        <begin position="384"/>
        <end position="404"/>
    </location>
</feature>
<evidence type="ECO:0000256" key="2">
    <source>
        <dbReference type="ARBA" id="ARBA00022448"/>
    </source>
</evidence>
<dbReference type="Gene3D" id="1.20.1250.20">
    <property type="entry name" value="MFS general substrate transporter like domains"/>
    <property type="match status" value="1"/>
</dbReference>
<evidence type="ECO:0000313" key="10">
    <source>
        <dbReference type="Proteomes" id="UP000199334"/>
    </source>
</evidence>
<feature type="domain" description="Major facilitator superfamily (MFS) profile" evidence="8">
    <location>
        <begin position="1"/>
        <end position="409"/>
    </location>
</feature>
<dbReference type="PROSITE" id="PS50850">
    <property type="entry name" value="MFS"/>
    <property type="match status" value="1"/>
</dbReference>
<evidence type="ECO:0000313" key="9">
    <source>
        <dbReference type="EMBL" id="SDN16487.1"/>
    </source>
</evidence>
<comment type="subcellular location">
    <subcellularLocation>
        <location evidence="1">Cell membrane</location>
        <topology evidence="1">Multi-pass membrane protein</topology>
    </subcellularLocation>
</comment>
<feature type="transmembrane region" description="Helical" evidence="7">
    <location>
        <begin position="12"/>
        <end position="34"/>
    </location>
</feature>
<dbReference type="PROSITE" id="PS00216">
    <property type="entry name" value="SUGAR_TRANSPORT_1"/>
    <property type="match status" value="1"/>
</dbReference>
<feature type="transmembrane region" description="Helical" evidence="7">
    <location>
        <begin position="162"/>
        <end position="181"/>
    </location>
</feature>
<keyword evidence="3" id="KW-1003">Cell membrane</keyword>
<dbReference type="OrthoDB" id="9793283at2"/>
<evidence type="ECO:0000259" key="8">
    <source>
        <dbReference type="PROSITE" id="PS50850"/>
    </source>
</evidence>
<feature type="transmembrane region" description="Helical" evidence="7">
    <location>
        <begin position="46"/>
        <end position="66"/>
    </location>
</feature>
<dbReference type="InterPro" id="IPR005829">
    <property type="entry name" value="Sugar_transporter_CS"/>
</dbReference>
<evidence type="ECO:0000256" key="7">
    <source>
        <dbReference type="SAM" id="Phobius"/>
    </source>
</evidence>
<dbReference type="CDD" id="cd17329">
    <property type="entry name" value="MFS_MdtH_MDR_like"/>
    <property type="match status" value="1"/>
</dbReference>
<feature type="transmembrane region" description="Helical" evidence="7">
    <location>
        <begin position="73"/>
        <end position="93"/>
    </location>
</feature>
<dbReference type="PANTHER" id="PTHR23517">
    <property type="entry name" value="RESISTANCE PROTEIN MDTM, PUTATIVE-RELATED-RELATED"/>
    <property type="match status" value="1"/>
</dbReference>
<dbReference type="Proteomes" id="UP000199334">
    <property type="component" value="Unassembled WGS sequence"/>
</dbReference>
<keyword evidence="2" id="KW-0813">Transport</keyword>
<feature type="transmembrane region" description="Helical" evidence="7">
    <location>
        <begin position="298"/>
        <end position="315"/>
    </location>
</feature>
<keyword evidence="10" id="KW-1185">Reference proteome</keyword>
<dbReference type="InterPro" id="IPR011701">
    <property type="entry name" value="MFS"/>
</dbReference>
<evidence type="ECO:0000256" key="1">
    <source>
        <dbReference type="ARBA" id="ARBA00004651"/>
    </source>
</evidence>
<feature type="transmembrane region" description="Helical" evidence="7">
    <location>
        <begin position="218"/>
        <end position="243"/>
    </location>
</feature>
<evidence type="ECO:0000256" key="4">
    <source>
        <dbReference type="ARBA" id="ARBA00022692"/>
    </source>
</evidence>
<evidence type="ECO:0000256" key="5">
    <source>
        <dbReference type="ARBA" id="ARBA00022989"/>
    </source>
</evidence>
<organism evidence="9 10">
    <name type="scientific">Tenuibacillus multivorans</name>
    <dbReference type="NCBI Taxonomy" id="237069"/>
    <lineage>
        <taxon>Bacteria</taxon>
        <taxon>Bacillati</taxon>
        <taxon>Bacillota</taxon>
        <taxon>Bacilli</taxon>
        <taxon>Bacillales</taxon>
        <taxon>Bacillaceae</taxon>
        <taxon>Tenuibacillus</taxon>
    </lineage>
</organism>
<gene>
    <name evidence="9" type="ORF">SAMN05216498_1542</name>
</gene>
<evidence type="ECO:0000256" key="6">
    <source>
        <dbReference type="ARBA" id="ARBA00023136"/>
    </source>
</evidence>
<dbReference type="EMBL" id="FNIG01000003">
    <property type="protein sequence ID" value="SDN16487.1"/>
    <property type="molecule type" value="Genomic_DNA"/>
</dbReference>
<feature type="transmembrane region" description="Helical" evidence="7">
    <location>
        <begin position="99"/>
        <end position="120"/>
    </location>
</feature>
<protein>
    <submittedName>
        <fullName evidence="9">Predicted arabinose efflux permease, MFS family</fullName>
    </submittedName>
</protein>